<gene>
    <name evidence="1" type="ORF">DB32_001397</name>
</gene>
<keyword evidence="2" id="KW-1185">Reference proteome</keyword>
<protein>
    <recommendedName>
        <fullName evidence="3">DUF2894 domain-containing protein</fullName>
    </recommendedName>
</protein>
<dbReference type="EMBL" id="CP011125">
    <property type="protein sequence ID" value="AKF04248.1"/>
    <property type="molecule type" value="Genomic_DNA"/>
</dbReference>
<name>A0A0F6W0F5_9BACT</name>
<sequence>MSDELAARLRLAESEQTGDVEGLALVRTLIERAESLPASGRARLLARAEALLDAYRERPPSSVPRPASAPDESAWRDALAARAHARPKRVCAEERSSAIVSEIRASAATARAAEQVPEAAGPYNGAAVAARALDELVAIAPGYVGSYIAWLEDLACLADLPAERRTQRPKAAARRSRRDP</sequence>
<dbReference type="InterPro" id="IPR021549">
    <property type="entry name" value="DUF2894"/>
</dbReference>
<evidence type="ECO:0008006" key="3">
    <source>
        <dbReference type="Google" id="ProtNLM"/>
    </source>
</evidence>
<dbReference type="Proteomes" id="UP000034883">
    <property type="component" value="Chromosome"/>
</dbReference>
<dbReference type="AlphaFoldDB" id="A0A0F6W0F5"/>
<accession>A0A0F6W0F5</accession>
<dbReference type="RefSeq" id="WP_053231605.1">
    <property type="nucleotide sequence ID" value="NZ_CP011125.1"/>
</dbReference>
<dbReference type="KEGG" id="samy:DB32_001397"/>
<evidence type="ECO:0000313" key="1">
    <source>
        <dbReference type="EMBL" id="AKF04248.1"/>
    </source>
</evidence>
<dbReference type="STRING" id="927083.DB32_001397"/>
<organism evidence="1 2">
    <name type="scientific">Sandaracinus amylolyticus</name>
    <dbReference type="NCBI Taxonomy" id="927083"/>
    <lineage>
        <taxon>Bacteria</taxon>
        <taxon>Pseudomonadati</taxon>
        <taxon>Myxococcota</taxon>
        <taxon>Polyangia</taxon>
        <taxon>Polyangiales</taxon>
        <taxon>Sandaracinaceae</taxon>
        <taxon>Sandaracinus</taxon>
    </lineage>
</organism>
<proteinExistence type="predicted"/>
<evidence type="ECO:0000313" key="2">
    <source>
        <dbReference type="Proteomes" id="UP000034883"/>
    </source>
</evidence>
<dbReference type="Pfam" id="PF11445">
    <property type="entry name" value="DUF2894"/>
    <property type="match status" value="1"/>
</dbReference>
<reference evidence="1 2" key="1">
    <citation type="submission" date="2015-03" db="EMBL/GenBank/DDBJ databases">
        <title>Genome assembly of Sandaracinus amylolyticus DSM 53668.</title>
        <authorList>
            <person name="Sharma G."/>
            <person name="Subramanian S."/>
        </authorList>
    </citation>
    <scope>NUCLEOTIDE SEQUENCE [LARGE SCALE GENOMIC DNA]</scope>
    <source>
        <strain evidence="1 2">DSM 53668</strain>
    </source>
</reference>